<dbReference type="RefSeq" id="WP_237854832.1">
    <property type="nucleotide sequence ID" value="NZ_JAKLWS010000016.1"/>
</dbReference>
<evidence type="ECO:0000313" key="1">
    <source>
        <dbReference type="EMBL" id="MCG2589471.1"/>
    </source>
</evidence>
<dbReference type="EMBL" id="JAKLWS010000016">
    <property type="protein sequence ID" value="MCG2589471.1"/>
    <property type="molecule type" value="Genomic_DNA"/>
</dbReference>
<evidence type="ECO:0000313" key="2">
    <source>
        <dbReference type="Proteomes" id="UP001165366"/>
    </source>
</evidence>
<reference evidence="1" key="2">
    <citation type="submission" date="2024-05" db="EMBL/GenBank/DDBJ databases">
        <title>Rhodohalobacter halophilus gen. nov., sp. nov., a moderately halophilic member of the family Balneolaceae.</title>
        <authorList>
            <person name="Xia J."/>
        </authorList>
    </citation>
    <scope>NUCLEOTIDE SEQUENCE</scope>
    <source>
        <strain evidence="1">WB101</strain>
    </source>
</reference>
<proteinExistence type="predicted"/>
<protein>
    <submittedName>
        <fullName evidence="1">SRPBCC family protein</fullName>
    </submittedName>
</protein>
<comment type="caution">
    <text evidence="1">The sequence shown here is derived from an EMBL/GenBank/DDBJ whole genome shotgun (WGS) entry which is preliminary data.</text>
</comment>
<reference evidence="1" key="1">
    <citation type="submission" date="2022-01" db="EMBL/GenBank/DDBJ databases">
        <authorList>
            <person name="Wang Y."/>
        </authorList>
    </citation>
    <scope>NUCLEOTIDE SEQUENCE</scope>
    <source>
        <strain evidence="1">WB101</strain>
    </source>
</reference>
<dbReference type="Proteomes" id="UP001165366">
    <property type="component" value="Unassembled WGS sequence"/>
</dbReference>
<gene>
    <name evidence="1" type="ORF">L6773_12905</name>
</gene>
<dbReference type="SUPFAM" id="SSF55961">
    <property type="entry name" value="Bet v1-like"/>
    <property type="match status" value="1"/>
</dbReference>
<accession>A0ABS9KF55</accession>
<dbReference type="Pfam" id="PF10604">
    <property type="entry name" value="Polyketide_cyc2"/>
    <property type="match status" value="1"/>
</dbReference>
<dbReference type="Gene3D" id="3.30.530.20">
    <property type="match status" value="1"/>
</dbReference>
<organism evidence="1 2">
    <name type="scientific">Rhodohalobacter sulfatireducens</name>
    <dbReference type="NCBI Taxonomy" id="2911366"/>
    <lineage>
        <taxon>Bacteria</taxon>
        <taxon>Pseudomonadati</taxon>
        <taxon>Balneolota</taxon>
        <taxon>Balneolia</taxon>
        <taxon>Balneolales</taxon>
        <taxon>Balneolaceae</taxon>
        <taxon>Rhodohalobacter</taxon>
    </lineage>
</organism>
<name>A0ABS9KF55_9BACT</name>
<keyword evidence="2" id="KW-1185">Reference proteome</keyword>
<dbReference type="InterPro" id="IPR019587">
    <property type="entry name" value="Polyketide_cyclase/dehydratase"/>
</dbReference>
<dbReference type="InterPro" id="IPR023393">
    <property type="entry name" value="START-like_dom_sf"/>
</dbReference>
<sequence>MPKVEITKRINAPQKQVWEFISDIEKAPEWVVVMKSLIHTTENPVKLGTVYHESSKIGLKKSKTEWEITYFDAPHMQAHECNESDFKATLKMRVEDNGDGTSILFHSTDYQLMPNFKLLGRLLETIFINRLMSKNLNQSVINCKQMIENKY</sequence>